<reference evidence="3" key="1">
    <citation type="submission" date="2019-11" db="EMBL/GenBank/DDBJ databases">
        <authorList>
            <person name="Feng L."/>
        </authorList>
    </citation>
    <scope>NUCLEOTIDE SEQUENCE</scope>
    <source>
        <strain evidence="3">KOxytocaLFYP65</strain>
    </source>
</reference>
<dbReference type="InterPro" id="IPR047525">
    <property type="entry name" value="TfoX-like"/>
</dbReference>
<sequence>MLLHKGNSLIFLLADPLANLCLIYMINKGIIMKKLVCLRIHQFRACLSPLGKISCRPLFGGYSLAIDNTVFAMMAEGEIYLRVCEQSAQYRVAHKNPLLKMQKNGRLVALKYYHIDEGLWRDSKMLFHLSVLSLQTARNEKHRQRHSGRLKNLPNISFHMELQLINSGIKDELTLRKIGAKEAWLRLRKMNKALTVNVLYSLEGAIAGVHAATLPTQQRQELEEWAAVQVQEMEAYSG</sequence>
<dbReference type="InterPro" id="IPR007077">
    <property type="entry name" value="TfoX_C"/>
</dbReference>
<accession>A0A6N3HA63</accession>
<dbReference type="PIRSF" id="PIRSF028788">
    <property type="entry name" value="TfoX_Sxy"/>
    <property type="match status" value="1"/>
</dbReference>
<feature type="domain" description="TfoX N-terminal" evidence="1">
    <location>
        <begin position="47"/>
        <end position="136"/>
    </location>
</feature>
<dbReference type="PANTHER" id="PTHR36121:SF1">
    <property type="entry name" value="PROTEIN SXY"/>
    <property type="match status" value="1"/>
</dbReference>
<evidence type="ECO:0000313" key="3">
    <source>
        <dbReference type="EMBL" id="VYU73312.1"/>
    </source>
</evidence>
<organism evidence="3">
    <name type="scientific">Klebsiella oxytoca</name>
    <dbReference type="NCBI Taxonomy" id="571"/>
    <lineage>
        <taxon>Bacteria</taxon>
        <taxon>Pseudomonadati</taxon>
        <taxon>Pseudomonadota</taxon>
        <taxon>Gammaproteobacteria</taxon>
        <taxon>Enterobacterales</taxon>
        <taxon>Enterobacteriaceae</taxon>
        <taxon>Klebsiella/Raoultella group</taxon>
        <taxon>Klebsiella</taxon>
    </lineage>
</organism>
<dbReference type="PANTHER" id="PTHR36121">
    <property type="entry name" value="PROTEIN SXY"/>
    <property type="match status" value="1"/>
</dbReference>
<dbReference type="Gene3D" id="3.30.1460.30">
    <property type="entry name" value="YgaC/TfoX-N like chaperone"/>
    <property type="match status" value="1"/>
</dbReference>
<gene>
    <name evidence="3" type="primary">tfoX</name>
    <name evidence="3" type="ORF">KOLFYP65_05500</name>
</gene>
<dbReference type="Pfam" id="PF04994">
    <property type="entry name" value="TfoX_C"/>
    <property type="match status" value="1"/>
</dbReference>
<dbReference type="GO" id="GO:0030420">
    <property type="term" value="P:establishment of competence for transformation"/>
    <property type="evidence" value="ECO:0007669"/>
    <property type="project" value="InterPro"/>
</dbReference>
<dbReference type="EMBL" id="CACRTM010000032">
    <property type="protein sequence ID" value="VYU73312.1"/>
    <property type="molecule type" value="Genomic_DNA"/>
</dbReference>
<evidence type="ECO:0000259" key="2">
    <source>
        <dbReference type="Pfam" id="PF04994"/>
    </source>
</evidence>
<dbReference type="AlphaFoldDB" id="A0A6N3HA63"/>
<proteinExistence type="predicted"/>
<dbReference type="SUPFAM" id="SSF159894">
    <property type="entry name" value="YgaC/TfoX-N like"/>
    <property type="match status" value="1"/>
</dbReference>
<dbReference type="InterPro" id="IPR007076">
    <property type="entry name" value="TfoX_N"/>
</dbReference>
<feature type="domain" description="TfoX C-terminal" evidence="2">
    <location>
        <begin position="148"/>
        <end position="225"/>
    </location>
</feature>
<evidence type="ECO:0000259" key="1">
    <source>
        <dbReference type="Pfam" id="PF04993"/>
    </source>
</evidence>
<dbReference type="InterPro" id="IPR026256">
    <property type="entry name" value="TfoX-like_gammaprotbact"/>
</dbReference>
<dbReference type="Gene3D" id="1.10.150.20">
    <property type="entry name" value="5' to 3' exonuclease, C-terminal subdomain"/>
    <property type="match status" value="1"/>
</dbReference>
<protein>
    <submittedName>
        <fullName evidence="3">DNA transformation protein TfoX</fullName>
    </submittedName>
</protein>
<name>A0A6N3HA63_KLEOX</name>
<dbReference type="Pfam" id="PF04993">
    <property type="entry name" value="TfoX_N"/>
    <property type="match status" value="1"/>
</dbReference>